<name>A0A2P5YEX5_GOSBA</name>
<organism evidence="1 2">
    <name type="scientific">Gossypium barbadense</name>
    <name type="common">Sea Island cotton</name>
    <name type="synonym">Hibiscus barbadensis</name>
    <dbReference type="NCBI Taxonomy" id="3634"/>
    <lineage>
        <taxon>Eukaryota</taxon>
        <taxon>Viridiplantae</taxon>
        <taxon>Streptophyta</taxon>
        <taxon>Embryophyta</taxon>
        <taxon>Tracheophyta</taxon>
        <taxon>Spermatophyta</taxon>
        <taxon>Magnoliopsida</taxon>
        <taxon>eudicotyledons</taxon>
        <taxon>Gunneridae</taxon>
        <taxon>Pentapetalae</taxon>
        <taxon>rosids</taxon>
        <taxon>malvids</taxon>
        <taxon>Malvales</taxon>
        <taxon>Malvaceae</taxon>
        <taxon>Malvoideae</taxon>
        <taxon>Gossypium</taxon>
    </lineage>
</organism>
<dbReference type="AlphaFoldDB" id="A0A2P5YEX5"/>
<dbReference type="EMBL" id="KZ663282">
    <property type="protein sequence ID" value="PPS14111.1"/>
    <property type="molecule type" value="Genomic_DNA"/>
</dbReference>
<evidence type="ECO:0000313" key="2">
    <source>
        <dbReference type="Proteomes" id="UP000239757"/>
    </source>
</evidence>
<protein>
    <submittedName>
        <fullName evidence="1">Uncharacterized protein</fullName>
    </submittedName>
</protein>
<proteinExistence type="predicted"/>
<gene>
    <name evidence="1" type="ORF">GOBAR_AA06444</name>
</gene>
<accession>A0A2P5YEX5</accession>
<reference evidence="1 2" key="1">
    <citation type="submission" date="2015-01" db="EMBL/GenBank/DDBJ databases">
        <title>Genome of allotetraploid Gossypium barbadense reveals genomic plasticity and fiber elongation in cotton evolution.</title>
        <authorList>
            <person name="Chen X."/>
            <person name="Liu X."/>
            <person name="Zhao B."/>
            <person name="Zheng H."/>
            <person name="Hu Y."/>
            <person name="Lu G."/>
            <person name="Yang C."/>
            <person name="Chen J."/>
            <person name="Shan C."/>
            <person name="Zhang L."/>
            <person name="Zhou Y."/>
            <person name="Wang L."/>
            <person name="Guo W."/>
            <person name="Bai Y."/>
            <person name="Ruan J."/>
            <person name="Shangguan X."/>
            <person name="Mao Y."/>
            <person name="Jiang J."/>
            <person name="Zhu Y."/>
            <person name="Lei J."/>
            <person name="Kang H."/>
            <person name="Chen S."/>
            <person name="He X."/>
            <person name="Wang R."/>
            <person name="Wang Y."/>
            <person name="Chen J."/>
            <person name="Wang L."/>
            <person name="Yu S."/>
            <person name="Wang B."/>
            <person name="Wei J."/>
            <person name="Song S."/>
            <person name="Lu X."/>
            <person name="Gao Z."/>
            <person name="Gu W."/>
            <person name="Deng X."/>
            <person name="Ma D."/>
            <person name="Wang S."/>
            <person name="Liang W."/>
            <person name="Fang L."/>
            <person name="Cai C."/>
            <person name="Zhu X."/>
            <person name="Zhou B."/>
            <person name="Zhang Y."/>
            <person name="Chen Z."/>
            <person name="Xu S."/>
            <person name="Zhu R."/>
            <person name="Wang S."/>
            <person name="Zhang T."/>
            <person name="Zhao G."/>
        </authorList>
    </citation>
    <scope>NUCLEOTIDE SEQUENCE [LARGE SCALE GENOMIC DNA]</scope>
    <source>
        <strain evidence="2">cv. Xinhai21</strain>
        <tissue evidence="1">Leaf</tissue>
    </source>
</reference>
<evidence type="ECO:0000313" key="1">
    <source>
        <dbReference type="EMBL" id="PPS14111.1"/>
    </source>
</evidence>
<sequence>MTAQMPRRCAMDKGCMVILMSVLMVPVDLTYVRRPFQFNFLVDPYSQSFEYQSQPRVPNQFENSNPSGASHGIGFVGGPYGHFQGYASSLTNGPNGFVDRSPYGHDLGRNEGHNIWCELGQNLGQHRSGLSAGAPRSIGAGQVVDKVQTSKCVTTYVPIVQSFSSQSTVEIRRTTVLASTVPLPSPCCTPVQFDSVASPVTCSLPQPVSVALSLESESDLREH</sequence>
<dbReference type="Proteomes" id="UP000239757">
    <property type="component" value="Unassembled WGS sequence"/>
</dbReference>